<evidence type="ECO:0000313" key="21">
    <source>
        <dbReference type="Proteomes" id="UP000093000"/>
    </source>
</evidence>
<dbReference type="GO" id="GO:0016887">
    <property type="term" value="F:ATP hydrolysis activity"/>
    <property type="evidence" value="ECO:0007669"/>
    <property type="project" value="InterPro"/>
</dbReference>
<feature type="transmembrane region" description="Helical" evidence="18">
    <location>
        <begin position="1029"/>
        <end position="1052"/>
    </location>
</feature>
<evidence type="ECO:0000256" key="10">
    <source>
        <dbReference type="ARBA" id="ARBA00022840"/>
    </source>
</evidence>
<dbReference type="Gene3D" id="2.70.150.10">
    <property type="entry name" value="Calcium-transporting ATPase, cytoplasmic transduction domain A"/>
    <property type="match status" value="1"/>
</dbReference>
<dbReference type="PRINTS" id="PR00942">
    <property type="entry name" value="CUATPASEI"/>
</dbReference>
<organism evidence="20 21">
    <name type="scientific">Choanephora cucurbitarum</name>
    <dbReference type="NCBI Taxonomy" id="101091"/>
    <lineage>
        <taxon>Eukaryota</taxon>
        <taxon>Fungi</taxon>
        <taxon>Fungi incertae sedis</taxon>
        <taxon>Mucoromycota</taxon>
        <taxon>Mucoromycotina</taxon>
        <taxon>Mucoromycetes</taxon>
        <taxon>Mucorales</taxon>
        <taxon>Mucorineae</taxon>
        <taxon>Choanephoraceae</taxon>
        <taxon>Choanephoroideae</taxon>
        <taxon>Choanephora</taxon>
    </lineage>
</organism>
<evidence type="ECO:0000256" key="9">
    <source>
        <dbReference type="ARBA" id="ARBA00022796"/>
    </source>
</evidence>
<dbReference type="GO" id="GO:0005507">
    <property type="term" value="F:copper ion binding"/>
    <property type="evidence" value="ECO:0007669"/>
    <property type="project" value="InterPro"/>
</dbReference>
<dbReference type="Pfam" id="PF00122">
    <property type="entry name" value="E1-E2_ATPase"/>
    <property type="match status" value="1"/>
</dbReference>
<dbReference type="InterPro" id="IPR036163">
    <property type="entry name" value="HMA_dom_sf"/>
</dbReference>
<accession>A0A1C7NEE1</accession>
<evidence type="ECO:0000256" key="7">
    <source>
        <dbReference type="ARBA" id="ARBA00022737"/>
    </source>
</evidence>
<dbReference type="InterPro" id="IPR006121">
    <property type="entry name" value="HMA_dom"/>
</dbReference>
<keyword evidence="16 18" id="KW-0472">Membrane</keyword>
<evidence type="ECO:0000256" key="1">
    <source>
        <dbReference type="ARBA" id="ARBA00004127"/>
    </source>
</evidence>
<evidence type="ECO:0000256" key="5">
    <source>
        <dbReference type="ARBA" id="ARBA00022692"/>
    </source>
</evidence>
<dbReference type="GO" id="GO:0140581">
    <property type="term" value="F:P-type monovalent copper transporter activity"/>
    <property type="evidence" value="ECO:0007669"/>
    <property type="project" value="UniProtKB-EC"/>
</dbReference>
<keyword evidence="12" id="KW-1278">Translocase</keyword>
<dbReference type="SFLD" id="SFLDF00027">
    <property type="entry name" value="p-type_atpase"/>
    <property type="match status" value="1"/>
</dbReference>
<evidence type="ECO:0000256" key="15">
    <source>
        <dbReference type="ARBA" id="ARBA00023065"/>
    </source>
</evidence>
<dbReference type="FunFam" id="2.70.150.10:FF:000002">
    <property type="entry name" value="Copper-transporting ATPase 1, putative"/>
    <property type="match status" value="1"/>
</dbReference>
<dbReference type="PANTHER" id="PTHR43520">
    <property type="entry name" value="ATP7, ISOFORM B"/>
    <property type="match status" value="1"/>
</dbReference>
<dbReference type="OrthoDB" id="432719at2759"/>
<dbReference type="GO" id="GO:0055070">
    <property type="term" value="P:copper ion homeostasis"/>
    <property type="evidence" value="ECO:0007669"/>
    <property type="project" value="TreeGrafter"/>
</dbReference>
<keyword evidence="8 18" id="KW-0547">Nucleotide-binding</keyword>
<dbReference type="InterPro" id="IPR023299">
    <property type="entry name" value="ATPase_P-typ_cyto_dom_N"/>
</dbReference>
<dbReference type="InterPro" id="IPR006122">
    <property type="entry name" value="HMA_Cu_ion-bd"/>
</dbReference>
<evidence type="ECO:0000256" key="17">
    <source>
        <dbReference type="ARBA" id="ARBA00080126"/>
    </source>
</evidence>
<feature type="transmembrane region" description="Helical" evidence="18">
    <location>
        <begin position="650"/>
        <end position="673"/>
    </location>
</feature>
<dbReference type="PROSITE" id="PS00154">
    <property type="entry name" value="ATPASE_E1_E2"/>
    <property type="match status" value="1"/>
</dbReference>
<evidence type="ECO:0000256" key="16">
    <source>
        <dbReference type="ARBA" id="ARBA00023136"/>
    </source>
</evidence>
<keyword evidence="9" id="KW-0187">Copper transport</keyword>
<dbReference type="Pfam" id="PF00702">
    <property type="entry name" value="Hydrolase"/>
    <property type="match status" value="1"/>
</dbReference>
<evidence type="ECO:0000256" key="13">
    <source>
        <dbReference type="ARBA" id="ARBA00022989"/>
    </source>
</evidence>
<feature type="transmembrane region" description="Helical" evidence="18">
    <location>
        <begin position="373"/>
        <end position="391"/>
    </location>
</feature>
<dbReference type="GO" id="GO:0016020">
    <property type="term" value="C:membrane"/>
    <property type="evidence" value="ECO:0007669"/>
    <property type="project" value="UniProtKB-SubCell"/>
</dbReference>
<protein>
    <recommendedName>
        <fullName evidence="3">P-type Cu(+) transporter</fullName>
        <ecNumber evidence="3">7.2.2.8</ecNumber>
    </recommendedName>
    <alternativeName>
        <fullName evidence="17">Cu(2+)-ATPase</fullName>
    </alternativeName>
</protein>
<dbReference type="STRING" id="101091.A0A1C7NEE1"/>
<dbReference type="InterPro" id="IPR036412">
    <property type="entry name" value="HAD-like_sf"/>
</dbReference>
<keyword evidence="13 18" id="KW-1133">Transmembrane helix</keyword>
<dbReference type="FunCoup" id="A0A1C7NEE1">
    <property type="interactions" value="427"/>
</dbReference>
<evidence type="ECO:0000256" key="4">
    <source>
        <dbReference type="ARBA" id="ARBA00022448"/>
    </source>
</evidence>
<keyword evidence="5 18" id="KW-0812">Transmembrane</keyword>
<keyword evidence="11" id="KW-0460">Magnesium</keyword>
<keyword evidence="6 18" id="KW-0479">Metal-binding</keyword>
<comment type="subcellular location">
    <subcellularLocation>
        <location evidence="1">Endomembrane system</location>
        <topology evidence="1">Multi-pass membrane protein</topology>
    </subcellularLocation>
    <subcellularLocation>
        <location evidence="18">Membrane</location>
    </subcellularLocation>
</comment>
<dbReference type="PANTHER" id="PTHR43520:SF8">
    <property type="entry name" value="P-TYPE CU(+) TRANSPORTER"/>
    <property type="match status" value="1"/>
</dbReference>
<dbReference type="GO" id="GO:0005524">
    <property type="term" value="F:ATP binding"/>
    <property type="evidence" value="ECO:0007669"/>
    <property type="project" value="UniProtKB-UniRule"/>
</dbReference>
<feature type="domain" description="HMA" evidence="19">
    <location>
        <begin position="70"/>
        <end position="136"/>
    </location>
</feature>
<dbReference type="PROSITE" id="PS01047">
    <property type="entry name" value="HMA_1"/>
    <property type="match status" value="2"/>
</dbReference>
<dbReference type="InterPro" id="IPR023214">
    <property type="entry name" value="HAD_sf"/>
</dbReference>
<dbReference type="SUPFAM" id="SSF55008">
    <property type="entry name" value="HMA, heavy metal-associated domain"/>
    <property type="match status" value="4"/>
</dbReference>
<dbReference type="InterPro" id="IPR023298">
    <property type="entry name" value="ATPase_P-typ_TM_dom_sf"/>
</dbReference>
<dbReference type="AlphaFoldDB" id="A0A1C7NEE1"/>
<dbReference type="SUPFAM" id="SSF56784">
    <property type="entry name" value="HAD-like"/>
    <property type="match status" value="1"/>
</dbReference>
<dbReference type="NCBIfam" id="TIGR01525">
    <property type="entry name" value="ATPase-IB_hvy"/>
    <property type="match status" value="1"/>
</dbReference>
<dbReference type="Pfam" id="PF00403">
    <property type="entry name" value="HMA"/>
    <property type="match status" value="4"/>
</dbReference>
<dbReference type="SFLD" id="SFLDS00003">
    <property type="entry name" value="Haloacid_Dehalogenase"/>
    <property type="match status" value="1"/>
</dbReference>
<comment type="similarity">
    <text evidence="2 18">Belongs to the cation transport ATPase (P-type) (TC 3.A.3) family. Type IB subfamily.</text>
</comment>
<keyword evidence="15" id="KW-0406">Ion transport</keyword>
<feature type="transmembrane region" description="Helical" evidence="18">
    <location>
        <begin position="335"/>
        <end position="353"/>
    </location>
</feature>
<feature type="domain" description="HMA" evidence="19">
    <location>
        <begin position="167"/>
        <end position="233"/>
    </location>
</feature>
<dbReference type="SUPFAM" id="SSF81665">
    <property type="entry name" value="Calcium ATPase, transmembrane domain M"/>
    <property type="match status" value="1"/>
</dbReference>
<dbReference type="Gene3D" id="3.40.50.1000">
    <property type="entry name" value="HAD superfamily/HAD-like"/>
    <property type="match status" value="1"/>
</dbReference>
<comment type="caution">
    <text evidence="20">The sequence shown here is derived from an EMBL/GenBank/DDBJ whole genome shotgun (WGS) entry which is preliminary data.</text>
</comment>
<dbReference type="CDD" id="cd02094">
    <property type="entry name" value="P-type_ATPase_Cu-like"/>
    <property type="match status" value="1"/>
</dbReference>
<evidence type="ECO:0000313" key="20">
    <source>
        <dbReference type="EMBL" id="OBZ87472.1"/>
    </source>
</evidence>
<feature type="domain" description="HMA" evidence="19">
    <location>
        <begin position="3"/>
        <end position="67"/>
    </location>
</feature>
<proteinExistence type="inferred from homology"/>
<dbReference type="InterPro" id="IPR017969">
    <property type="entry name" value="Heavy-metal-associated_CS"/>
</dbReference>
<dbReference type="InterPro" id="IPR008250">
    <property type="entry name" value="ATPase_P-typ_transduc_dom_A_sf"/>
</dbReference>
<dbReference type="InterPro" id="IPR059000">
    <property type="entry name" value="ATPase_P-type_domA"/>
</dbReference>
<evidence type="ECO:0000256" key="8">
    <source>
        <dbReference type="ARBA" id="ARBA00022741"/>
    </source>
</evidence>
<keyword evidence="4" id="KW-0813">Transport</keyword>
<evidence type="ECO:0000256" key="12">
    <source>
        <dbReference type="ARBA" id="ARBA00022967"/>
    </source>
</evidence>
<dbReference type="InterPro" id="IPR044492">
    <property type="entry name" value="P_typ_ATPase_HD_dom"/>
</dbReference>
<dbReference type="NCBIfam" id="TIGR00003">
    <property type="entry name" value="copper ion binding protein"/>
    <property type="match status" value="4"/>
</dbReference>
<dbReference type="CDD" id="cd00371">
    <property type="entry name" value="HMA"/>
    <property type="match status" value="4"/>
</dbReference>
<gene>
    <name evidence="20" type="primary">ATP7A_1</name>
    <name evidence="20" type="ORF">A0J61_04478</name>
</gene>
<keyword evidence="21" id="KW-1185">Reference proteome</keyword>
<feature type="transmembrane region" description="Helical" evidence="18">
    <location>
        <begin position="1000"/>
        <end position="1023"/>
    </location>
</feature>
<dbReference type="InterPro" id="IPR001757">
    <property type="entry name" value="P_typ_ATPase"/>
</dbReference>
<dbReference type="NCBIfam" id="TIGR01494">
    <property type="entry name" value="ATPase_P-type"/>
    <property type="match status" value="2"/>
</dbReference>
<evidence type="ECO:0000256" key="11">
    <source>
        <dbReference type="ARBA" id="ARBA00022842"/>
    </source>
</evidence>
<keyword evidence="7" id="KW-0677">Repeat</keyword>
<dbReference type="PRINTS" id="PR00119">
    <property type="entry name" value="CATATPASE"/>
</dbReference>
<dbReference type="FunFam" id="3.30.70.100:FF:000001">
    <property type="entry name" value="ATPase copper transporting beta"/>
    <property type="match status" value="4"/>
</dbReference>
<evidence type="ECO:0000259" key="19">
    <source>
        <dbReference type="PROSITE" id="PS50846"/>
    </source>
</evidence>
<dbReference type="EC" id="7.2.2.8" evidence="3"/>
<dbReference type="Proteomes" id="UP000093000">
    <property type="component" value="Unassembled WGS sequence"/>
</dbReference>
<dbReference type="PROSITE" id="PS50846">
    <property type="entry name" value="HMA_2"/>
    <property type="match status" value="4"/>
</dbReference>
<evidence type="ECO:0000256" key="6">
    <source>
        <dbReference type="ARBA" id="ARBA00022723"/>
    </source>
</evidence>
<feature type="transmembrane region" description="Helical" evidence="18">
    <location>
        <begin position="602"/>
        <end position="630"/>
    </location>
</feature>
<keyword evidence="10 18" id="KW-0067">ATP-binding</keyword>
<feature type="transmembrane region" description="Helical" evidence="18">
    <location>
        <begin position="412"/>
        <end position="430"/>
    </location>
</feature>
<dbReference type="SFLD" id="SFLDG00002">
    <property type="entry name" value="C1.7:_P-type_atpase_like"/>
    <property type="match status" value="1"/>
</dbReference>
<feature type="domain" description="HMA" evidence="19">
    <location>
        <begin position="244"/>
        <end position="310"/>
    </location>
</feature>
<dbReference type="Gene3D" id="3.30.70.100">
    <property type="match status" value="4"/>
</dbReference>
<dbReference type="SUPFAM" id="SSF81653">
    <property type="entry name" value="Calcium ATPase, transduction domain A"/>
    <property type="match status" value="1"/>
</dbReference>
<dbReference type="EMBL" id="LUGH01000220">
    <property type="protein sequence ID" value="OBZ87472.1"/>
    <property type="molecule type" value="Genomic_DNA"/>
</dbReference>
<evidence type="ECO:0000256" key="14">
    <source>
        <dbReference type="ARBA" id="ARBA00023008"/>
    </source>
</evidence>
<dbReference type="InParanoid" id="A0A1C7NEE1"/>
<sequence>MDTSITIPIEGMTCHSCVNAITKALEPLTKTVQVNLDNKDANITYNPEAVSLESLVETIEDCGFDVPRVLKTKLNIQGMTCQSCVNSISNACLSLNGLKTIDVSLENEMATVEFDPLLTTQHQIIKMIEECGFEASVYSDNNKEKKTIRQPTPQPQAKPAALSEGHVTSQLRVMGMTCASCVNSIERGLSVTRGISGIQVSLLAESATVSYDPTLIQVDQIAELINDMGFEATVIADNVQSQSSKIQLQIFGMTCASCVNAIERELSKLEGISSVSVNLITELAIVSYNQLEIGPREIVEKIESLGFSALVSDKSKIVQLESLSKIREIKQWRRGLWHSFIFAFPVFIIAMILPEFGWGRHLLNTPTYIVPGLYLFDVIQLVLATPVQFIVGRRFLTSAFQSLKHGAPTMDLLVTLSTLSAFIFSVISMIRAVLTGSTTRPTVFFETSATLITFIMGGRYLENLAKGQSSSALSKLMSLTPSTATMVQLSSDKDIIVSEKEIPSELIQINDYLKIVPGDKVPADGIIVSGDSTVNESMITGEANPVAKRIGDTVIGGTVNGLGTFVMRATRVGSDTALSQIVRLVEDAQVNKAPIQGFTDRVAGVFVPSVVILGLVTLLIWSVLVGCLGVSRMPSLLQKEINKEGVNGDWFFVCLKMCISVIIVACPCALGLATPTAVMVGTGLAAEHGVIFKGGAVLENGQKVNKVLFDKTGTLTTGQVQVVQYQAWDQSEKTRDKMLILAALAEANSEHLLGRAVILKAKELTKTPVESPLDHLGLVTNFKSETGYGIQCDVVLSNGSGSEYQVVVGNQSWLEEYHGIGISDDQIQTIERESSQGRTSILVAANGLPMGFISISDTIKPEAKAVIDALHQMGIGTAMVTGDNRLAAECIASRLGITEVYAGVSPSGKTQIVKDVQSQLRPTTSLFWRPRLSPTVVAMVGDGINDSPALVASNIGIALCSGTDIAMEAADVVLVRNDLRDVVVALALSKSIFRRIKINLLWACIYNMIGIPLAMGLFMPFGLHLHPMMAGMAMAASSTSVVVSSLMLKWLWKKPDLDKQHKAMNPWQKLSFSITQWRRSAYQPLSAQDYDLESLSH</sequence>
<dbReference type="PRINTS" id="PR00943">
    <property type="entry name" value="CUATPASE"/>
</dbReference>
<dbReference type="InterPro" id="IPR018303">
    <property type="entry name" value="ATPase_P-typ_P_site"/>
</dbReference>
<evidence type="ECO:0000256" key="2">
    <source>
        <dbReference type="ARBA" id="ARBA00006024"/>
    </source>
</evidence>
<evidence type="ECO:0000256" key="18">
    <source>
        <dbReference type="RuleBase" id="RU362081"/>
    </source>
</evidence>
<dbReference type="InterPro" id="IPR027256">
    <property type="entry name" value="P-typ_ATPase_IB"/>
</dbReference>
<evidence type="ECO:0000256" key="3">
    <source>
        <dbReference type="ARBA" id="ARBA00012517"/>
    </source>
</evidence>
<dbReference type="GO" id="GO:0012505">
    <property type="term" value="C:endomembrane system"/>
    <property type="evidence" value="ECO:0007669"/>
    <property type="project" value="UniProtKB-SubCell"/>
</dbReference>
<reference evidence="20 21" key="1">
    <citation type="submission" date="2016-03" db="EMBL/GenBank/DDBJ databases">
        <title>Choanephora cucurbitarum.</title>
        <authorList>
            <person name="Min B."/>
            <person name="Park H."/>
            <person name="Park J.-H."/>
            <person name="Shin H.-D."/>
            <person name="Choi I.-G."/>
        </authorList>
    </citation>
    <scope>NUCLEOTIDE SEQUENCE [LARGE SCALE GENOMIC DNA]</scope>
    <source>
        <strain evidence="20 21">KUS-F28377</strain>
    </source>
</reference>
<keyword evidence="14" id="KW-0186">Copper</keyword>
<name>A0A1C7NEE1_9FUNG</name>
<dbReference type="Gene3D" id="3.40.1110.10">
    <property type="entry name" value="Calcium-transporting ATPase, cytoplasmic domain N"/>
    <property type="match status" value="2"/>
</dbReference>
<dbReference type="GO" id="GO:0043682">
    <property type="term" value="F:P-type divalent copper transporter activity"/>
    <property type="evidence" value="ECO:0007669"/>
    <property type="project" value="TreeGrafter"/>
</dbReference>